<feature type="domain" description="Transcriptional regulator LacI/GalR-like sensor" evidence="4">
    <location>
        <begin position="20"/>
        <end position="167"/>
    </location>
</feature>
<evidence type="ECO:0000259" key="4">
    <source>
        <dbReference type="Pfam" id="PF13377"/>
    </source>
</evidence>
<gene>
    <name evidence="5" type="ORF">IAA97_07240</name>
</gene>
<dbReference type="Proteomes" id="UP000823615">
    <property type="component" value="Unassembled WGS sequence"/>
</dbReference>
<accession>A0A9D9E459</accession>
<evidence type="ECO:0000256" key="3">
    <source>
        <dbReference type="ARBA" id="ARBA00023163"/>
    </source>
</evidence>
<reference evidence="5" key="1">
    <citation type="submission" date="2020-10" db="EMBL/GenBank/DDBJ databases">
        <authorList>
            <person name="Gilroy R."/>
        </authorList>
    </citation>
    <scope>NUCLEOTIDE SEQUENCE</scope>
    <source>
        <strain evidence="5">7293</strain>
    </source>
</reference>
<dbReference type="PANTHER" id="PTHR30146:SF150">
    <property type="entry name" value="ARABINOSE METABOLISM TRANSCRIPTIONAL REPRESSOR"/>
    <property type="match status" value="1"/>
</dbReference>
<proteinExistence type="predicted"/>
<dbReference type="Pfam" id="PF13377">
    <property type="entry name" value="Peripla_BP_3"/>
    <property type="match status" value="1"/>
</dbReference>
<keyword evidence="3" id="KW-0804">Transcription</keyword>
<dbReference type="InterPro" id="IPR046335">
    <property type="entry name" value="LacI/GalR-like_sensor"/>
</dbReference>
<dbReference type="AlphaFoldDB" id="A0A9D9E459"/>
<dbReference type="GO" id="GO:0003700">
    <property type="term" value="F:DNA-binding transcription factor activity"/>
    <property type="evidence" value="ECO:0007669"/>
    <property type="project" value="TreeGrafter"/>
</dbReference>
<dbReference type="SUPFAM" id="SSF53822">
    <property type="entry name" value="Periplasmic binding protein-like I"/>
    <property type="match status" value="1"/>
</dbReference>
<name>A0A9D9E459_9SPIO</name>
<keyword evidence="2" id="KW-0238">DNA-binding</keyword>
<evidence type="ECO:0000313" key="6">
    <source>
        <dbReference type="Proteomes" id="UP000823615"/>
    </source>
</evidence>
<sequence>MLYAFLQAKDTRESCCSWGNPNKKVNIERLNGYQAGMEEAGLPVTPENIVNIFGDSTQAYTMAQAIMGLPDDKRPTAIFTTSDKIAIKAISRIMDKGYKVPDDISVMSFDSQNHFEEEYKGPLLSGIKQPLYDVGYESLKAISDIMDGKIKTPYSKTYETTIQIGETVKEL</sequence>
<comment type="caution">
    <text evidence="5">The sequence shown here is derived from an EMBL/GenBank/DDBJ whole genome shotgun (WGS) entry which is preliminary data.</text>
</comment>
<evidence type="ECO:0000256" key="1">
    <source>
        <dbReference type="ARBA" id="ARBA00023015"/>
    </source>
</evidence>
<protein>
    <submittedName>
        <fullName evidence="5">Substrate-binding domain-containing protein</fullName>
    </submittedName>
</protein>
<dbReference type="GO" id="GO:0000976">
    <property type="term" value="F:transcription cis-regulatory region binding"/>
    <property type="evidence" value="ECO:0007669"/>
    <property type="project" value="TreeGrafter"/>
</dbReference>
<dbReference type="CDD" id="cd06267">
    <property type="entry name" value="PBP1_LacI_sugar_binding-like"/>
    <property type="match status" value="1"/>
</dbReference>
<dbReference type="PANTHER" id="PTHR30146">
    <property type="entry name" value="LACI-RELATED TRANSCRIPTIONAL REPRESSOR"/>
    <property type="match status" value="1"/>
</dbReference>
<dbReference type="InterPro" id="IPR028082">
    <property type="entry name" value="Peripla_BP_I"/>
</dbReference>
<evidence type="ECO:0000313" key="5">
    <source>
        <dbReference type="EMBL" id="MBO8436754.1"/>
    </source>
</evidence>
<dbReference type="EMBL" id="JADIMT010000084">
    <property type="protein sequence ID" value="MBO8436754.1"/>
    <property type="molecule type" value="Genomic_DNA"/>
</dbReference>
<organism evidence="5 6">
    <name type="scientific">Candidatus Ornithospirochaeta stercoripullorum</name>
    <dbReference type="NCBI Taxonomy" id="2840899"/>
    <lineage>
        <taxon>Bacteria</taxon>
        <taxon>Pseudomonadati</taxon>
        <taxon>Spirochaetota</taxon>
        <taxon>Spirochaetia</taxon>
        <taxon>Spirochaetales</taxon>
        <taxon>Spirochaetaceae</taxon>
        <taxon>Spirochaetaceae incertae sedis</taxon>
        <taxon>Candidatus Ornithospirochaeta</taxon>
    </lineage>
</organism>
<reference evidence="5" key="2">
    <citation type="journal article" date="2021" name="PeerJ">
        <title>Extensive microbial diversity within the chicken gut microbiome revealed by metagenomics and culture.</title>
        <authorList>
            <person name="Gilroy R."/>
            <person name="Ravi A."/>
            <person name="Getino M."/>
            <person name="Pursley I."/>
            <person name="Horton D.L."/>
            <person name="Alikhan N.F."/>
            <person name="Baker D."/>
            <person name="Gharbi K."/>
            <person name="Hall N."/>
            <person name="Watson M."/>
            <person name="Adriaenssens E.M."/>
            <person name="Foster-Nyarko E."/>
            <person name="Jarju S."/>
            <person name="Secka A."/>
            <person name="Antonio M."/>
            <person name="Oren A."/>
            <person name="Chaudhuri R.R."/>
            <person name="La Ragione R."/>
            <person name="Hildebrand F."/>
            <person name="Pallen M.J."/>
        </authorList>
    </citation>
    <scope>NUCLEOTIDE SEQUENCE</scope>
    <source>
        <strain evidence="5">7293</strain>
    </source>
</reference>
<dbReference type="Gene3D" id="3.40.50.2300">
    <property type="match status" value="2"/>
</dbReference>
<keyword evidence="1" id="KW-0805">Transcription regulation</keyword>
<evidence type="ECO:0000256" key="2">
    <source>
        <dbReference type="ARBA" id="ARBA00023125"/>
    </source>
</evidence>